<evidence type="ECO:0000256" key="3">
    <source>
        <dbReference type="ARBA" id="ARBA00010895"/>
    </source>
</evidence>
<evidence type="ECO:0000313" key="8">
    <source>
        <dbReference type="Proteomes" id="UP000604273"/>
    </source>
</evidence>
<dbReference type="PANTHER" id="PTHR13475">
    <property type="entry name" value="NEUGRIN"/>
    <property type="match status" value="1"/>
</dbReference>
<protein>
    <recommendedName>
        <fullName evidence="4">Required for respiratory growth protein 9, mitochondrial</fullName>
    </recommendedName>
</protein>
<evidence type="ECO:0000256" key="5">
    <source>
        <dbReference type="ARBA" id="ARBA00022946"/>
    </source>
</evidence>
<dbReference type="InterPro" id="IPR010487">
    <property type="entry name" value="NGRN/Rrg9"/>
</dbReference>
<evidence type="ECO:0000313" key="7">
    <source>
        <dbReference type="EMBL" id="KAF4950861.1"/>
    </source>
</evidence>
<dbReference type="AlphaFoldDB" id="A0A8H4T3Y9"/>
<feature type="region of interest" description="Disordered" evidence="6">
    <location>
        <begin position="65"/>
        <end position="173"/>
    </location>
</feature>
<dbReference type="OrthoDB" id="5578174at2759"/>
<feature type="compositionally biased region" description="Basic and acidic residues" evidence="6">
    <location>
        <begin position="68"/>
        <end position="91"/>
    </location>
</feature>
<feature type="compositionally biased region" description="Basic and acidic residues" evidence="6">
    <location>
        <begin position="287"/>
        <end position="315"/>
    </location>
</feature>
<reference evidence="7" key="2">
    <citation type="submission" date="2020-05" db="EMBL/GenBank/DDBJ databases">
        <authorList>
            <person name="Kim H.-S."/>
            <person name="Proctor R.H."/>
            <person name="Brown D.W."/>
        </authorList>
    </citation>
    <scope>NUCLEOTIDE SEQUENCE</scope>
    <source>
        <strain evidence="7">NRRL 45417</strain>
    </source>
</reference>
<feature type="compositionally biased region" description="Polar residues" evidence="6">
    <location>
        <begin position="130"/>
        <end position="142"/>
    </location>
</feature>
<evidence type="ECO:0000256" key="4">
    <source>
        <dbReference type="ARBA" id="ARBA00013566"/>
    </source>
</evidence>
<keyword evidence="5" id="KW-0809">Transit peptide</keyword>
<dbReference type="GO" id="GO:0005634">
    <property type="term" value="C:nucleus"/>
    <property type="evidence" value="ECO:0007669"/>
    <property type="project" value="TreeGrafter"/>
</dbReference>
<reference evidence="7" key="1">
    <citation type="journal article" date="2020" name="BMC Genomics">
        <title>Correction to: Identification and distribution of gene clusters required for synthesis of sphingolipid metabolism inhibitors in diverse species of the filamentous fungus Fusarium.</title>
        <authorList>
            <person name="Kim H.S."/>
            <person name="Lohmar J.M."/>
            <person name="Busman M."/>
            <person name="Brown D.W."/>
            <person name="Naumann T.A."/>
            <person name="Divon H.H."/>
            <person name="Lysoe E."/>
            <person name="Uhlig S."/>
            <person name="Proctor R.H."/>
        </authorList>
    </citation>
    <scope>NUCLEOTIDE SEQUENCE</scope>
    <source>
        <strain evidence="7">NRRL 45417</strain>
    </source>
</reference>
<evidence type="ECO:0000256" key="6">
    <source>
        <dbReference type="SAM" id="MobiDB-lite"/>
    </source>
</evidence>
<sequence length="363" mass="42531">MMSCSCRVTPLKIFVQGLSQVHKFDTSPSLLRLPIRTRPVLYQNNFALARQARSLHFSKALQDASGEAARDDDPFSHIRSEDENRAVKNEDPFATDENPESIPWKAQPGTNNEAQKPRRRRRREEREDFTTLNYRRNQSVRQQLEDDEEANEHNANRSRRMKGPSSLQPQPKESYWKIQKAALREKFPEGWRPRKRLSPDALAGIRALNAQFPDVYTTEALSSKFEVSPEAIRRILRSKWQANPEEEEKRTARWFRRGKDVWEQKAALGIKPPQKWRREGITRDPSYHDWKKEAAERNRVREERDDIEIRGDYTPRPRAYTPRSERQTPRPGPQSEGYTPRARIPRSGDYTSQSFPRTGRGRS</sequence>
<gene>
    <name evidence="7" type="ORF">FGADI_7901</name>
</gene>
<proteinExistence type="inferred from homology"/>
<dbReference type="Pfam" id="PF06413">
    <property type="entry name" value="Neugrin"/>
    <property type="match status" value="1"/>
</dbReference>
<dbReference type="PANTHER" id="PTHR13475:SF3">
    <property type="entry name" value="NEUGRIN"/>
    <property type="match status" value="1"/>
</dbReference>
<feature type="region of interest" description="Disordered" evidence="6">
    <location>
        <begin position="287"/>
        <end position="363"/>
    </location>
</feature>
<keyword evidence="8" id="KW-1185">Reference proteome</keyword>
<evidence type="ECO:0000256" key="2">
    <source>
        <dbReference type="ARBA" id="ARBA00004173"/>
    </source>
</evidence>
<dbReference type="Proteomes" id="UP000604273">
    <property type="component" value="Unassembled WGS sequence"/>
</dbReference>
<name>A0A8H4T3Y9_9HYPO</name>
<comment type="similarity">
    <text evidence="3">Belongs to the RRG9 family.</text>
</comment>
<organism evidence="7 8">
    <name type="scientific">Fusarium gaditjirri</name>
    <dbReference type="NCBI Taxonomy" id="282569"/>
    <lineage>
        <taxon>Eukaryota</taxon>
        <taxon>Fungi</taxon>
        <taxon>Dikarya</taxon>
        <taxon>Ascomycota</taxon>
        <taxon>Pezizomycotina</taxon>
        <taxon>Sordariomycetes</taxon>
        <taxon>Hypocreomycetidae</taxon>
        <taxon>Hypocreales</taxon>
        <taxon>Nectriaceae</taxon>
        <taxon>Fusarium</taxon>
        <taxon>Fusarium nisikadoi species complex</taxon>
    </lineage>
</organism>
<dbReference type="GO" id="GO:0005739">
    <property type="term" value="C:mitochondrion"/>
    <property type="evidence" value="ECO:0007669"/>
    <property type="project" value="UniProtKB-SubCell"/>
</dbReference>
<comment type="subcellular location">
    <subcellularLocation>
        <location evidence="2">Mitochondrion</location>
    </subcellularLocation>
</comment>
<evidence type="ECO:0000256" key="1">
    <source>
        <dbReference type="ARBA" id="ARBA00003548"/>
    </source>
</evidence>
<dbReference type="EMBL" id="JABFAI010000193">
    <property type="protein sequence ID" value="KAF4950861.1"/>
    <property type="molecule type" value="Genomic_DNA"/>
</dbReference>
<comment type="caution">
    <text evidence="7">The sequence shown here is derived from an EMBL/GenBank/DDBJ whole genome shotgun (WGS) entry which is preliminary data.</text>
</comment>
<accession>A0A8H4T3Y9</accession>
<comment type="function">
    <text evidence="1">Required for respiratory activity and maintenance and expression of the mitochondrial genome.</text>
</comment>